<protein>
    <submittedName>
        <fullName evidence="3">Glycoside hydrolase domain-containing protein</fullName>
    </submittedName>
</protein>
<evidence type="ECO:0000259" key="2">
    <source>
        <dbReference type="Pfam" id="PF22680"/>
    </source>
</evidence>
<dbReference type="EMBL" id="CP150096">
    <property type="protein sequence ID" value="WZN44949.1"/>
    <property type="molecule type" value="Genomic_DNA"/>
</dbReference>
<evidence type="ECO:0000259" key="1">
    <source>
        <dbReference type="Pfam" id="PF13320"/>
    </source>
</evidence>
<evidence type="ECO:0000313" key="4">
    <source>
        <dbReference type="Proteomes" id="UP001449657"/>
    </source>
</evidence>
<dbReference type="InterPro" id="IPR053850">
    <property type="entry name" value="Glyco_hydro_123_N_2"/>
</dbReference>
<name>A0ABZ2YY45_9BACT</name>
<dbReference type="GO" id="GO:0016787">
    <property type="term" value="F:hydrolase activity"/>
    <property type="evidence" value="ECO:0007669"/>
    <property type="project" value="UniProtKB-KW"/>
</dbReference>
<accession>A0ABZ2YY45</accession>
<dbReference type="InterPro" id="IPR025150">
    <property type="entry name" value="GH123_cat"/>
</dbReference>
<feature type="domain" description="Glycoside hydrolase 123 catalytic" evidence="1">
    <location>
        <begin position="230"/>
        <end position="540"/>
    </location>
</feature>
<evidence type="ECO:0000313" key="3">
    <source>
        <dbReference type="EMBL" id="WZN44949.1"/>
    </source>
</evidence>
<keyword evidence="4" id="KW-1185">Reference proteome</keyword>
<reference evidence="3 4" key="1">
    <citation type="submission" date="2024-03" db="EMBL/GenBank/DDBJ databases">
        <title>Chitinophaga caseinilytica sp. nov., a casein hydrolysing bacterium isolated from forest soil.</title>
        <authorList>
            <person name="Lee D.S."/>
            <person name="Han D.M."/>
            <person name="Baek J.H."/>
            <person name="Choi D.G."/>
            <person name="Jeon J.H."/>
            <person name="Jeon C.O."/>
        </authorList>
    </citation>
    <scope>NUCLEOTIDE SEQUENCE [LARGE SCALE GENOMIC DNA]</scope>
    <source>
        <strain evidence="3 4">KACC 19118</strain>
    </source>
</reference>
<gene>
    <name evidence="3" type="ORF">WJU22_18800</name>
</gene>
<proteinExistence type="predicted"/>
<dbReference type="Proteomes" id="UP001449657">
    <property type="component" value="Chromosome"/>
</dbReference>
<dbReference type="RefSeq" id="WP_341839708.1">
    <property type="nucleotide sequence ID" value="NZ_CP149792.1"/>
</dbReference>
<feature type="domain" description="Glycoside hydrolase 123 N-terminal" evidence="2">
    <location>
        <begin position="60"/>
        <end position="197"/>
    </location>
</feature>
<dbReference type="Pfam" id="PF22680">
    <property type="entry name" value="Glyco_hydro_123_N_2"/>
    <property type="match status" value="1"/>
</dbReference>
<keyword evidence="3" id="KW-0378">Hydrolase</keyword>
<sequence>MNARRQMYRFICFGALTAVATAGYSQQQWDKGQTFIEAPDPVKGNEAAWHSVKSGLHSSFASLDKRYPKSEVPAVKTSSAIKLKGWKGERISAQIVLWTGDSISNVKVQVGDFIAKNGQQLGPIGYARFERYVMTDEYGPGCGYRKNGDFPASLSPDMLDDLSAFSLEKNKTRPVWITIDVPANAVKGTYSAKVSITSDKGKKQELSIALDVIDLVLPPSSDWKFHLDQWQHPSAVARINNLPMWSDAHFEAMKPQMKMLADAGQKVITATLNKDPWHVQTLDPYADMIIWTKEANGAWSYDYRVFDRWISFMMDLGVRQMIDCYSIVPWNNEIHYKDAKTGKFIDVVAKPGTETFRVMWEPFLKDFAKHLKEKGWLDITNIALDERNKDEMGAAFDLIAKVAPELGVAYADNQQTYKRYTNSDNVSTAVQHPIDPKDLAERRAKGLNTTFYVYCGNRFPNQFTFSAPAESAYMGWYAEAAGYDGVLRWAFNSWVENPLVESRFRTWPAGDTYIVYPQARSSIRYERMIEGIQDYEKIQIVKKKLEEKNDTARLKALQTAIAKLSDIKNTRWNEDLNAAKALLDEASASLTK</sequence>
<organism evidence="3 4">
    <name type="scientific">Chitinophaga caseinilytica</name>
    <dbReference type="NCBI Taxonomy" id="2267521"/>
    <lineage>
        <taxon>Bacteria</taxon>
        <taxon>Pseudomonadati</taxon>
        <taxon>Bacteroidota</taxon>
        <taxon>Chitinophagia</taxon>
        <taxon>Chitinophagales</taxon>
        <taxon>Chitinophagaceae</taxon>
        <taxon>Chitinophaga</taxon>
    </lineage>
</organism>
<dbReference type="Pfam" id="PF13320">
    <property type="entry name" value="GH123_cat"/>
    <property type="match status" value="1"/>
</dbReference>